<dbReference type="EMBL" id="JARKIE010000088">
    <property type="protein sequence ID" value="KAJ7687443.1"/>
    <property type="molecule type" value="Genomic_DNA"/>
</dbReference>
<dbReference type="GO" id="GO:0043565">
    <property type="term" value="F:sequence-specific DNA binding"/>
    <property type="evidence" value="ECO:0007669"/>
    <property type="project" value="InterPro"/>
</dbReference>
<comment type="caution">
    <text evidence="3">The sequence shown here is derived from an EMBL/GenBank/DDBJ whole genome shotgun (WGS) entry which is preliminary data.</text>
</comment>
<dbReference type="Proteomes" id="UP001221757">
    <property type="component" value="Unassembled WGS sequence"/>
</dbReference>
<evidence type="ECO:0000313" key="3">
    <source>
        <dbReference type="EMBL" id="KAJ7687443.1"/>
    </source>
</evidence>
<feature type="domain" description="GATA-type" evidence="2">
    <location>
        <begin position="71"/>
        <end position="104"/>
    </location>
</feature>
<accession>A0AAD7GC42</accession>
<dbReference type="PROSITE" id="PS50114">
    <property type="entry name" value="GATA_ZN_FINGER_2"/>
    <property type="match status" value="1"/>
</dbReference>
<dbReference type="GO" id="GO:0006355">
    <property type="term" value="P:regulation of DNA-templated transcription"/>
    <property type="evidence" value="ECO:0007669"/>
    <property type="project" value="InterPro"/>
</dbReference>
<keyword evidence="4" id="KW-1185">Reference proteome</keyword>
<evidence type="ECO:0000259" key="2">
    <source>
        <dbReference type="PROSITE" id="PS50114"/>
    </source>
</evidence>
<keyword evidence="1" id="KW-0479">Metal-binding</keyword>
<gene>
    <name evidence="3" type="ORF">B0H17DRAFT_1136335</name>
</gene>
<name>A0AAD7GC42_MYCRO</name>
<dbReference type="InterPro" id="IPR000679">
    <property type="entry name" value="Znf_GATA"/>
</dbReference>
<protein>
    <recommendedName>
        <fullName evidence="2">GATA-type domain-containing protein</fullName>
    </recommendedName>
</protein>
<evidence type="ECO:0000256" key="1">
    <source>
        <dbReference type="PROSITE-ProRule" id="PRU00094"/>
    </source>
</evidence>
<proteinExistence type="predicted"/>
<keyword evidence="1" id="KW-0863">Zinc-finger</keyword>
<keyword evidence="1" id="KW-0862">Zinc</keyword>
<evidence type="ECO:0000313" key="4">
    <source>
        <dbReference type="Proteomes" id="UP001221757"/>
    </source>
</evidence>
<sequence length="171" mass="17974">MSGSAMTIVHAGCGCCPPGQCFHYTLLFTFVGRQPTAPQEIVSAAIQKNTHQLPPTPPPLQARGPCRNPLCVGCPGFRTTSFQVNSPGMTICALCGHYYISHDVTHGHGSCQSGAPPTVVLGKGLCIIGPLVPPLAFLLLEASTIHPGGGRQVQTTFAGVEINLLRNFTQL</sequence>
<dbReference type="GO" id="GO:0008270">
    <property type="term" value="F:zinc ion binding"/>
    <property type="evidence" value="ECO:0007669"/>
    <property type="project" value="UniProtKB-KW"/>
</dbReference>
<dbReference type="AlphaFoldDB" id="A0AAD7GC42"/>
<reference evidence="3" key="1">
    <citation type="submission" date="2023-03" db="EMBL/GenBank/DDBJ databases">
        <title>Massive genome expansion in bonnet fungi (Mycena s.s.) driven by repeated elements and novel gene families across ecological guilds.</title>
        <authorList>
            <consortium name="Lawrence Berkeley National Laboratory"/>
            <person name="Harder C.B."/>
            <person name="Miyauchi S."/>
            <person name="Viragh M."/>
            <person name="Kuo A."/>
            <person name="Thoen E."/>
            <person name="Andreopoulos B."/>
            <person name="Lu D."/>
            <person name="Skrede I."/>
            <person name="Drula E."/>
            <person name="Henrissat B."/>
            <person name="Morin E."/>
            <person name="Kohler A."/>
            <person name="Barry K."/>
            <person name="LaButti K."/>
            <person name="Morin E."/>
            <person name="Salamov A."/>
            <person name="Lipzen A."/>
            <person name="Mereny Z."/>
            <person name="Hegedus B."/>
            <person name="Baldrian P."/>
            <person name="Stursova M."/>
            <person name="Weitz H."/>
            <person name="Taylor A."/>
            <person name="Grigoriev I.V."/>
            <person name="Nagy L.G."/>
            <person name="Martin F."/>
            <person name="Kauserud H."/>
        </authorList>
    </citation>
    <scope>NUCLEOTIDE SEQUENCE</scope>
    <source>
        <strain evidence="3">CBHHK067</strain>
    </source>
</reference>
<organism evidence="3 4">
    <name type="scientific">Mycena rosella</name>
    <name type="common">Pink bonnet</name>
    <name type="synonym">Agaricus rosellus</name>
    <dbReference type="NCBI Taxonomy" id="1033263"/>
    <lineage>
        <taxon>Eukaryota</taxon>
        <taxon>Fungi</taxon>
        <taxon>Dikarya</taxon>
        <taxon>Basidiomycota</taxon>
        <taxon>Agaricomycotina</taxon>
        <taxon>Agaricomycetes</taxon>
        <taxon>Agaricomycetidae</taxon>
        <taxon>Agaricales</taxon>
        <taxon>Marasmiineae</taxon>
        <taxon>Mycenaceae</taxon>
        <taxon>Mycena</taxon>
    </lineage>
</organism>